<dbReference type="SUPFAM" id="SSF55729">
    <property type="entry name" value="Acyl-CoA N-acyltransferases (Nat)"/>
    <property type="match status" value="1"/>
</dbReference>
<comment type="caution">
    <text evidence="1">The sequence shown here is derived from an EMBL/GenBank/DDBJ whole genome shotgun (WGS) entry which is preliminary data.</text>
</comment>
<dbReference type="RefSeq" id="WP_342029954.1">
    <property type="nucleotide sequence ID" value="NZ_FOSK01000016.1"/>
</dbReference>
<keyword evidence="2" id="KW-1185">Reference proteome</keyword>
<dbReference type="PANTHER" id="PTHR47017">
    <property type="entry name" value="ACYL-COA"/>
    <property type="match status" value="1"/>
</dbReference>
<dbReference type="Pfam" id="PF04339">
    <property type="entry name" value="FemAB_like"/>
    <property type="match status" value="1"/>
</dbReference>
<dbReference type="PANTHER" id="PTHR47017:SF1">
    <property type="entry name" value="ACYL-COA"/>
    <property type="match status" value="1"/>
</dbReference>
<organism evidence="1 2">
    <name type="scientific">Pseudovibrio ascidiaceicola</name>
    <dbReference type="NCBI Taxonomy" id="285279"/>
    <lineage>
        <taxon>Bacteria</taxon>
        <taxon>Pseudomonadati</taxon>
        <taxon>Pseudomonadota</taxon>
        <taxon>Alphaproteobacteria</taxon>
        <taxon>Hyphomicrobiales</taxon>
        <taxon>Stappiaceae</taxon>
        <taxon>Pseudovibrio</taxon>
    </lineage>
</organism>
<evidence type="ECO:0000313" key="1">
    <source>
        <dbReference type="EMBL" id="SFL08921.1"/>
    </source>
</evidence>
<dbReference type="EMBL" id="FOSK01000016">
    <property type="protein sequence ID" value="SFL08921.1"/>
    <property type="molecule type" value="Genomic_DNA"/>
</dbReference>
<dbReference type="Gene3D" id="3.40.630.30">
    <property type="match status" value="1"/>
</dbReference>
<gene>
    <name evidence="1" type="ORF">SAMN04488518_11657</name>
</gene>
<evidence type="ECO:0008006" key="3">
    <source>
        <dbReference type="Google" id="ProtNLM"/>
    </source>
</evidence>
<accession>A0A1I4EXQ2</accession>
<proteinExistence type="predicted"/>
<sequence length="420" mass="47894">MPVPPSPILKVLSSLDEIPSTDWDALANPGTPPILYDQQDWIDSPEMIQSTPSLKTESTSQVSEFNPMLSHAFLQALEESGCVGWDAGWIPQHIWWEQDGKPIAAIPTYAKSHSQGEYVFDYAWAEAFQRAGGNYYPKLQCSIPFTPVPGRRLLISPEANRSETIKILTTGLKELATRIEGSSAHLTFLTEQEWKELGDEGFLLRTDQQFHWENNGYSDFSEFLEVLSSRKRKSIRKERKTALENDIEVEWITGPDLQESHWDAFFEFYVDTGNRKWGSPYLNREFFSLLSERLADHTLLIMAKRNGRYIAGALNMIGGNTLYGRNWGCIENHPCLHFEICYYQAIEFALSRGLQRVEAGAQGSHKLARGYMPNLTYSAHWIAHPSLRNAVAHYLDQERQAVLHEQKILSEHGPFRQQGS</sequence>
<protein>
    <recommendedName>
        <fullName evidence="3">GNAT family N-acetyltransferase</fullName>
    </recommendedName>
</protein>
<dbReference type="Proteomes" id="UP000199598">
    <property type="component" value="Unassembled WGS sequence"/>
</dbReference>
<evidence type="ECO:0000313" key="2">
    <source>
        <dbReference type="Proteomes" id="UP000199598"/>
    </source>
</evidence>
<dbReference type="InterPro" id="IPR007434">
    <property type="entry name" value="FemAB-like"/>
</dbReference>
<dbReference type="InterPro" id="IPR016181">
    <property type="entry name" value="Acyl_CoA_acyltransferase"/>
</dbReference>
<reference evidence="1 2" key="1">
    <citation type="submission" date="2016-10" db="EMBL/GenBank/DDBJ databases">
        <authorList>
            <person name="Varghese N."/>
            <person name="Submissions S."/>
        </authorList>
    </citation>
    <scope>NUCLEOTIDE SEQUENCE [LARGE SCALE GENOMIC DNA]</scope>
    <source>
        <strain evidence="1 2">DSM 16392</strain>
    </source>
</reference>
<name>A0A1I4EXQ2_9HYPH</name>